<protein>
    <submittedName>
        <fullName evidence="1">Uncharacterized protein</fullName>
    </submittedName>
</protein>
<sequence length="191" mass="20968">MVFERQTLHLGVGRHGIDALFPSCTKQLQRGVHVHLRVVEFGDGRGRHQVSVVDHHGVVIRGGDVAVARNVFIQLHMHQAVFGQRVQCSGFGFAWLQALQGLGHGHLVNDDLAFLQRRFGNAVARLDDAGIGCARGDGNARGALKKAADVDRVDGVVRALIDHLEGVVRSDDRRRDLYAARAPAVRQRHFA</sequence>
<accession>A0A645E140</accession>
<reference evidence="1" key="1">
    <citation type="submission" date="2019-08" db="EMBL/GenBank/DDBJ databases">
        <authorList>
            <person name="Kucharzyk K."/>
            <person name="Murdoch R.W."/>
            <person name="Higgins S."/>
            <person name="Loffler F."/>
        </authorList>
    </citation>
    <scope>NUCLEOTIDE SEQUENCE</scope>
</reference>
<proteinExistence type="predicted"/>
<evidence type="ECO:0000313" key="1">
    <source>
        <dbReference type="EMBL" id="MPM95259.1"/>
    </source>
</evidence>
<comment type="caution">
    <text evidence="1">The sequence shown here is derived from an EMBL/GenBank/DDBJ whole genome shotgun (WGS) entry which is preliminary data.</text>
</comment>
<dbReference type="AlphaFoldDB" id="A0A645E140"/>
<name>A0A645E140_9ZZZZ</name>
<organism evidence="1">
    <name type="scientific">bioreactor metagenome</name>
    <dbReference type="NCBI Taxonomy" id="1076179"/>
    <lineage>
        <taxon>unclassified sequences</taxon>
        <taxon>metagenomes</taxon>
        <taxon>ecological metagenomes</taxon>
    </lineage>
</organism>
<dbReference type="EMBL" id="VSSQ01041776">
    <property type="protein sequence ID" value="MPM95259.1"/>
    <property type="molecule type" value="Genomic_DNA"/>
</dbReference>
<gene>
    <name evidence="1" type="ORF">SDC9_142413</name>
</gene>